<dbReference type="InterPro" id="IPR050333">
    <property type="entry name" value="SLRP"/>
</dbReference>
<evidence type="ECO:0000256" key="9">
    <source>
        <dbReference type="ARBA" id="ARBA00022974"/>
    </source>
</evidence>
<keyword evidence="17" id="KW-1185">Reference proteome</keyword>
<keyword evidence="4" id="KW-0964">Secreted</keyword>
<proteinExistence type="inferred from homology"/>
<evidence type="ECO:0000256" key="2">
    <source>
        <dbReference type="ARBA" id="ARBA00004498"/>
    </source>
</evidence>
<dbReference type="Gene3D" id="3.80.10.10">
    <property type="entry name" value="Ribonuclease Inhibitor"/>
    <property type="match status" value="1"/>
</dbReference>
<keyword evidence="7" id="KW-0732">Signal</keyword>
<dbReference type="OMA" id="HDNHIKR"/>
<protein>
    <recommendedName>
        <fullName evidence="12">Asporin</fullName>
    </recommendedName>
</protein>
<evidence type="ECO:0000256" key="10">
    <source>
        <dbReference type="ARBA" id="ARBA00023157"/>
    </source>
</evidence>
<feature type="disulfide bond" evidence="13">
    <location>
        <begin position="276"/>
        <end position="310"/>
    </location>
</feature>
<dbReference type="Pfam" id="PF13855">
    <property type="entry name" value="LRR_8"/>
    <property type="match status" value="2"/>
</dbReference>
<dbReference type="Ensembl" id="ENSEBUT00000019190.1">
    <property type="protein sequence ID" value="ENSEBUP00000018614.1"/>
    <property type="gene ID" value="ENSEBUG00000011612.1"/>
</dbReference>
<keyword evidence="11" id="KW-0325">Glycoprotein</keyword>
<reference evidence="16" key="1">
    <citation type="submission" date="2025-08" db="UniProtKB">
        <authorList>
            <consortium name="Ensembl"/>
        </authorList>
    </citation>
    <scope>IDENTIFICATION</scope>
</reference>
<keyword evidence="10 13" id="KW-1015">Disulfide bond</keyword>
<dbReference type="SMART" id="SM00013">
    <property type="entry name" value="LRRNT"/>
    <property type="match status" value="1"/>
</dbReference>
<comment type="similarity">
    <text evidence="3 12 14">Belongs to the small leucine-rich proteoglycan (SLRP) family. SLRP class I subfamily.</text>
</comment>
<dbReference type="SUPFAM" id="SSF52058">
    <property type="entry name" value="L domain-like"/>
    <property type="match status" value="1"/>
</dbReference>
<dbReference type="InterPro" id="IPR003591">
    <property type="entry name" value="Leu-rich_rpt_typical-subtyp"/>
</dbReference>
<comment type="function">
    <text evidence="1 14">May be involved in collagen fiber assembly.</text>
</comment>
<evidence type="ECO:0000256" key="13">
    <source>
        <dbReference type="PIRSR" id="PIRSR002490-1"/>
    </source>
</evidence>
<evidence type="ECO:0000256" key="4">
    <source>
        <dbReference type="ARBA" id="ARBA00022525"/>
    </source>
</evidence>
<keyword evidence="6" id="KW-0433">Leucine-rich repeat</keyword>
<evidence type="ECO:0000259" key="15">
    <source>
        <dbReference type="SMART" id="SM00013"/>
    </source>
</evidence>
<evidence type="ECO:0000256" key="14">
    <source>
        <dbReference type="RuleBase" id="RU364096"/>
    </source>
</evidence>
<dbReference type="InterPro" id="IPR000372">
    <property type="entry name" value="LRRNT"/>
</dbReference>
<dbReference type="AlphaFoldDB" id="A0A8C4QPG3"/>
<dbReference type="PANTHER" id="PTHR45712">
    <property type="entry name" value="AGAP008170-PA"/>
    <property type="match status" value="1"/>
</dbReference>
<evidence type="ECO:0000256" key="3">
    <source>
        <dbReference type="ARBA" id="ARBA00009811"/>
    </source>
</evidence>
<keyword evidence="5 12" id="KW-0272">Extracellular matrix</keyword>
<dbReference type="InterPro" id="IPR001611">
    <property type="entry name" value="Leu-rich_rpt"/>
</dbReference>
<comment type="subcellular location">
    <subcellularLocation>
        <location evidence="2 12 14">Secreted</location>
        <location evidence="2 12 14">Extracellular space</location>
        <location evidence="2 12 14">Extracellular matrix</location>
    </subcellularLocation>
</comment>
<feature type="domain" description="LRRNT" evidence="15">
    <location>
        <begin position="18"/>
        <end position="50"/>
    </location>
</feature>
<name>A0A8C4QPG3_EPTBU</name>
<dbReference type="GO" id="GO:0005615">
    <property type="term" value="C:extracellular space"/>
    <property type="evidence" value="ECO:0007669"/>
    <property type="project" value="TreeGrafter"/>
</dbReference>
<evidence type="ECO:0000313" key="16">
    <source>
        <dbReference type="Ensembl" id="ENSEBUP00000018614.1"/>
    </source>
</evidence>
<dbReference type="Proteomes" id="UP000694388">
    <property type="component" value="Unplaced"/>
</dbReference>
<dbReference type="SMART" id="SM00369">
    <property type="entry name" value="LRR_TYP"/>
    <property type="match status" value="8"/>
</dbReference>
<dbReference type="PANTHER" id="PTHR45712:SF11">
    <property type="entry name" value="BIGLYCAN"/>
    <property type="match status" value="1"/>
</dbReference>
<accession>A0A8C4QPG3</accession>
<evidence type="ECO:0000256" key="1">
    <source>
        <dbReference type="ARBA" id="ARBA00002214"/>
    </source>
</evidence>
<keyword evidence="8" id="KW-0677">Repeat</keyword>
<evidence type="ECO:0000256" key="8">
    <source>
        <dbReference type="ARBA" id="ARBA00022737"/>
    </source>
</evidence>
<dbReference type="InterPro" id="IPR032675">
    <property type="entry name" value="LRR_dom_sf"/>
</dbReference>
<dbReference type="Pfam" id="PF01462">
    <property type="entry name" value="LRRNT"/>
    <property type="match status" value="1"/>
</dbReference>
<feature type="disulfide bond" evidence="13">
    <location>
        <begin position="23"/>
        <end position="32"/>
    </location>
</feature>
<evidence type="ECO:0000256" key="6">
    <source>
        <dbReference type="ARBA" id="ARBA00022614"/>
    </source>
</evidence>
<dbReference type="PIRSF" id="PIRSF002490">
    <property type="entry name" value="SLRP_I"/>
    <property type="match status" value="1"/>
</dbReference>
<evidence type="ECO:0000313" key="17">
    <source>
        <dbReference type="Proteomes" id="UP000694388"/>
    </source>
</evidence>
<dbReference type="PROSITE" id="PS51450">
    <property type="entry name" value="LRR"/>
    <property type="match status" value="2"/>
</dbReference>
<evidence type="ECO:0000256" key="11">
    <source>
        <dbReference type="ARBA" id="ARBA00023180"/>
    </source>
</evidence>
<organism evidence="16 17">
    <name type="scientific">Eptatretus burgeri</name>
    <name type="common">Inshore hagfish</name>
    <dbReference type="NCBI Taxonomy" id="7764"/>
    <lineage>
        <taxon>Eukaryota</taxon>
        <taxon>Metazoa</taxon>
        <taxon>Chordata</taxon>
        <taxon>Craniata</taxon>
        <taxon>Vertebrata</taxon>
        <taxon>Cyclostomata</taxon>
        <taxon>Myxini</taxon>
        <taxon>Myxiniformes</taxon>
        <taxon>Myxinidae</taxon>
        <taxon>Eptatretinae</taxon>
        <taxon>Eptatretus</taxon>
    </lineage>
</organism>
<evidence type="ECO:0000256" key="12">
    <source>
        <dbReference type="PIRNR" id="PIRNR002490"/>
    </source>
</evidence>
<dbReference type="GeneTree" id="ENSGT00940000157444"/>
<evidence type="ECO:0000256" key="7">
    <source>
        <dbReference type="ARBA" id="ARBA00022729"/>
    </source>
</evidence>
<feature type="disulfide bond" evidence="13">
    <location>
        <begin position="19"/>
        <end position="25"/>
    </location>
</feature>
<keyword evidence="9" id="KW-0654">Proteoglycan</keyword>
<reference evidence="16" key="2">
    <citation type="submission" date="2025-09" db="UniProtKB">
        <authorList>
            <consortium name="Ensembl"/>
        </authorList>
    </citation>
    <scope>IDENTIFICATION</scope>
</reference>
<sequence length="325" mass="36817">MFSSILNASRLPAMPGGTCPFACQCSLRVVQCSDLGLKAVPQDIPTDTRLFDLQNNKITEIKQNDFKGLVVMHTLVLLNNQIAKVHPKAFKSLVTLHKLYLSKNMLEEVPPNMPNSLIELRIHENHIQKVPKSSFKGMKQPACNGANPLQSKGIEPGAFDGLDGLTYIRISNAHLTQIPKDLPPSVRELHLDQNNISAIEDEDLIRYSNLIRLGLDNNQIKVIQNGTLTHCPNLHELHLQENKLERVPPNLPELKHLNRIYLNSNQITEIHGDDFCPEGFHQSKRALYVEITLYDNPVNYWDAPRSAFRCVTSHSAVQFRNNYRK</sequence>
<dbReference type="InterPro" id="IPR016352">
    <property type="entry name" value="SLRP_I_decor/aspor/byglycan"/>
</dbReference>
<evidence type="ECO:0000256" key="5">
    <source>
        <dbReference type="ARBA" id="ARBA00022530"/>
    </source>
</evidence>